<evidence type="ECO:0000313" key="2">
    <source>
        <dbReference type="Proteomes" id="UP000269154"/>
    </source>
</evidence>
<dbReference type="EMBL" id="RCBY01000687">
    <property type="protein sequence ID" value="RQH11588.1"/>
    <property type="molecule type" value="Genomic_DNA"/>
</dbReference>
<proteinExistence type="predicted"/>
<keyword evidence="2" id="KW-1185">Reference proteome</keyword>
<organism evidence="1 2">
    <name type="scientific">Okeania hirsuta</name>
    <dbReference type="NCBI Taxonomy" id="1458930"/>
    <lineage>
        <taxon>Bacteria</taxon>
        <taxon>Bacillati</taxon>
        <taxon>Cyanobacteriota</taxon>
        <taxon>Cyanophyceae</taxon>
        <taxon>Oscillatoriophycideae</taxon>
        <taxon>Oscillatoriales</taxon>
        <taxon>Microcoleaceae</taxon>
        <taxon>Okeania</taxon>
    </lineage>
</organism>
<reference evidence="1 2" key="1">
    <citation type="journal article" date="2018" name="ACS Chem. Biol.">
        <title>Ketoreductase domain dysfunction expands chemodiversity: malyngamide biosynthesis in the cyanobacterium Okeania hirsuta.</title>
        <authorList>
            <person name="Moss N.A."/>
            <person name="Leao T."/>
            <person name="Rankin M."/>
            <person name="McCullough T.M."/>
            <person name="Qu P."/>
            <person name="Korobeynikov A."/>
            <person name="Smith J.L."/>
            <person name="Gerwick L."/>
            <person name="Gerwick W.H."/>
        </authorList>
    </citation>
    <scope>NUCLEOTIDE SEQUENCE [LARGE SCALE GENOMIC DNA]</scope>
    <source>
        <strain evidence="1 2">PAB10Feb10-1</strain>
    </source>
</reference>
<gene>
    <name evidence="1" type="ORF">D5R40_34990</name>
</gene>
<sequence length="65" mass="7373">MLESYKTLQQESQGQLAQLKQLEEQIALMVSREVYDSLQDQSQEQIALLVVLVELVVLEILAGKL</sequence>
<comment type="caution">
    <text evidence="1">The sequence shown here is derived from an EMBL/GenBank/DDBJ whole genome shotgun (WGS) entry which is preliminary data.</text>
</comment>
<dbReference type="Proteomes" id="UP000269154">
    <property type="component" value="Unassembled WGS sequence"/>
</dbReference>
<dbReference type="AlphaFoldDB" id="A0A3N6N581"/>
<accession>A0A3N6N581</accession>
<name>A0A3N6N581_9CYAN</name>
<dbReference type="RefSeq" id="WP_124155936.1">
    <property type="nucleotide sequence ID" value="NZ_CAWOLW010000653.1"/>
</dbReference>
<evidence type="ECO:0000313" key="1">
    <source>
        <dbReference type="EMBL" id="RQH11588.1"/>
    </source>
</evidence>
<protein>
    <submittedName>
        <fullName evidence="1">Uncharacterized protein</fullName>
    </submittedName>
</protein>